<feature type="active site" description="Proton acceptor; for dehydratase activity" evidence="12">
    <location>
        <position position="961"/>
    </location>
</feature>
<dbReference type="InterPro" id="IPR016036">
    <property type="entry name" value="Malonyl_transacylase_ACP-bd"/>
</dbReference>
<dbReference type="InterPro" id="IPR045851">
    <property type="entry name" value="AMP-bd_C_sf"/>
</dbReference>
<feature type="domain" description="Ketosynthase family 3 (KS3)" evidence="16">
    <location>
        <begin position="4"/>
        <end position="435"/>
    </location>
</feature>
<dbReference type="SUPFAM" id="SSF51735">
    <property type="entry name" value="NAD(P)-binding Rossmann-fold domains"/>
    <property type="match status" value="2"/>
</dbReference>
<accession>A0A420NAA7</accession>
<dbReference type="Pfam" id="PF02801">
    <property type="entry name" value="Ketoacyl-synt_C"/>
    <property type="match status" value="1"/>
</dbReference>
<dbReference type="VEuPathDB" id="FungiDB:FOIG_02432"/>
<dbReference type="Proteomes" id="UP000285084">
    <property type="component" value="Unassembled WGS sequence"/>
</dbReference>
<dbReference type="InterPro" id="IPR013968">
    <property type="entry name" value="PKS_KR"/>
</dbReference>
<proteinExistence type="inferred from homology"/>
<dbReference type="CDD" id="cd02440">
    <property type="entry name" value="AdoMet_MTases"/>
    <property type="match status" value="1"/>
</dbReference>
<keyword evidence="10" id="KW-0511">Multifunctional enzyme</keyword>
<evidence type="ECO:0000256" key="6">
    <source>
        <dbReference type="ARBA" id="ARBA00022679"/>
    </source>
</evidence>
<dbReference type="VEuPathDB" id="FungiDB:HZS61_002323"/>
<feature type="active site" description="Proton donor; for dehydratase activity" evidence="12">
    <location>
        <position position="1137"/>
    </location>
</feature>
<dbReference type="VEuPathDB" id="FungiDB:HZS61_009146"/>
<sequence length="4088" mass="450900">MSDNEPIAVIGSACRFPGDSSSPSKLWDLLKAPRDLLTKVPSNRYNADAFYHADSKHHGTTNVRNSYFLNEDPASFDNNFFNIQPGEAEAIDPQQRLLMEVVYQGLCASGQTIQGLRGSSTSVYVGVMCDDWNGILTRDLEVFPQYGATGMARSIMSNRISYFFDWHGPSMTIDTACSSSLVAVHQAIQTLRSGESEVAIAAGANLILTPGMYVAESKLSMLSPSGRSKMWDQDVNGYARGEGIAAVVLKPLSAAIRDNDHIDCIIRATGVNQDGRTPGLTMPSATAQADLIRSTYARAGLDINKPEDRPQFFHAHGTGTPAGDPREAEAIYRAFYSDVKDDKLYVGSIKTVLGHTEGTAGLASLIGTALAIQNKTIPPNMHFDVLNPKIKPFYDNLEVPTKAIAWPETHQGQPRRASINSFGFGGTNAHAIIEAYEPSTTENTPGPLFSPLTFSASSEPSLRSLLSSYSEYLKSNPGLSLKDLAYTLQTRRSTLAYRVAITASSTEDAYTQLDAIENGEQASTIGVRQVSKASPKIMGVFTGQGAQWPRMGARLVEESAFASKRLSELDEALSSLPKDDRPSWTLREMILAGSKSSRIAEAAISQPLCTAVQVVLVDLLRQAGVELSGVVGHSSGEIGAAYAAGLLTARDAIRVAYYRGLYAKLAQSPNGCKGAMMAVGTTFDDASEFCELDAFQGRIQVAARNSSSSITLSGDEDAIVEAIETFKDEGKFARQLKVDTAYHSAHVLPCAKPYLEAMERCQIESATPTATKWYSSVHDGQVMTAELLTPQYWVDNMTSAVLFSPAVEHAWQEGGPYDLIIEVGPHPVLKTPCLDTLEDMIGDRPPYSGVLGRGKDDIQQFSNGLGFIWTQLGAGSVTFERFEKVASDSKTVPSFIHDLPNYPFDHARQFMSMSRVSGWYNSMREAPHPILGRRCHDRETSQTIHWRNVLNPKEIPWLHGHQIQGQIIFPATGYISMAVEAVNIIAESNLGLVTIEDLRVGRALAFSDDDASVESTFDLRIISRSEKEIEAEFSCYSGHPQNHTTSMVLNATARVKASLSAPTPHELPNIKVDEFNLREVEVDRFYDFLGRLGYNYSWPFHGTTSIRRKANYATGTLEDQSGSEWEDQLLVHPGMLDTALQTTFVALCCPGDQRMWALHLPTSFRSIVINPYFTSAGIGKQKSFQYQSVAIEETKASKIVVELDLLSEETGDTFLQIEGMEIVPFSPATPENDAVLFSRFDYRLANPDGELTAAEYCFRDEDYKIALDSERIAFYYLRRLVETITPVEKANTLPHYQYLLDWAAHVVSQVINGRNPHVPSNAQKDTHEGIQKTIKKRYEAVDVRLLESVGENLPQVIRDSGNILEHMTKDNMLDDVYEDGFGLDLVNKYIAHMTAQIAHRYPRMNILEIGAGTGGVTREILPRLGSAFSTYTYTDVSGGFFDTAQERFKDFADRMIFKTFDMNMSPGSQGFTEGTYDLVLASNVLHATSELEEMMKHVRSFLKPGGFLIILETVNNDCLRVGLPMGGLPGWWLGVEDGRRWGPTLTLPQWDSLLWKCGFGGIDTTTPPVHKILPGHVFCAQALDERVEILRSPLNHLSNLPETKSTDLAIVGGETLKVHRICEQISRRLKPKYTNIARFNSIEELNTNGLADSCTVLSLTELDEPVFANLTSAKFEALRTLWKQGGSILWVTSGARAENPHSYMTTGVGRCMRFEYPNITLQALDIKTMTDRTPELIADHLLRLELLDKWSKELRSEELLWSLEPEIYIEDDTSIVPRLYPYDSGNARYNADRRNVIKDANLEIDKVVFSESEGKWEVQHASPLHIPEGLPFSAKMKTIRITHFSPATVNVTPGVSLMACVGVDTASSERVLAVSHIAESPVSVPADWCIPLGELDAADTLANVSAFLIASSILKHVAAGETIVVHDAPSHLASALEGLAEEASATVFFTTSDKANTKGWKYIDSHLPERVIKGVIPKSATKFISLSQDVNAKDTGRVISACLPRYCETINAERLFASGKDIRQSVSKEDVSIVFNRAFYEAKSLSSTAIDASLISLKDISGVTAAEVRFAVVDCTESSIKASIHPIDDGRIFQADKTFLLVGLSGELGQSLCKWMVKQGARSIVLTSRRPNVSQHFLGEMATMGATVKVLPMDVTDRDSLHACVDTVKQTLPPIAGVVNGAMVLRDALFDKMSYEDFMKVLRPKVLGSQLLDEMFYDTPLDFFIFFSSTTAVMGNSGQSNYIAGNMFMNALAAQRKKRGVAASSIDISSIIGLGYVERAEDLSEDTFIKMGYRPMSEQDLQKLFAEAIVLGRPECDEVCELVTGVTPIYEDAQAGDQYLKDVKFGHFLMEHLDTQAYAGKTSTVPVRVQLADVKTRVDAVAIIKDSFIIRLRRVLAVGPDEIINEKVTLVEQGVDSLMAVEIRSWFIKELDVDIPVLKILGGMSVPDLIEESLNLISDSILDISSLEAGSAPTSQPPNPTLQTARVTPPESSHGTSDESKQQTGSDSSRSPIDTPLTSMESQEPAKSEDSTDNSTPLKTFPNELSSIMSYGQAGFWFLNDYLVNKRAFNMAVMLKLTGQIRVQALEKAVNLVAERHEILRTRFFWDDDGDERTPLQGINPADLKLTTKKVVDEGEAEMELKKLHDEEWDLSGGEGVKITLLSLSHNVHFLLLGMHHIYIDGYSFSVFFKDLEVAYTKHTLPSLPVESQYRSFALQQRQMYANGDLTKSIEYYRRSFPKEFTPVGLFPFALTPARQFANDYSQHEAKMSIDPELATKVRQLARVNRSTSFHVYLAALELLLFTLLPSAEEVFIGIADANRGDKKFMGSLGFFLNLLPLRFGRKRRGTQLSSIIQTARDTAYGALQHSQLPFDVLLRELNVPRSDKYTPIFQVFMDYRQVVQERSSWGGCKLHGEKWHNAGTGYDIALEVTENITTDTLLSMRLQKQLYSEEHTALLLRSYLSVLEYMVQGTNKAADAAPAWSRDDLQVALDAGKAPEFLPKWQSTISHHIDQTIQANTTKVALKDGNGTVLTYEQMGKRIDAIAQALVDAGTTQGTVVGVFQEPSSKWICSLLAIFKAGAVYVPLDLRNSIPRLTSIVKASRPSLIITDHTTDDKVELIGAKFITKLQLSKLVDQEFKEPNRAKTVSLAVILFTSGSTGEPKGLMMTHTNLMSYAEVSSKTFSKPDENLVVLQQSPFSFDFSLDQTMAALANGGCLCIVPASKRGDPDEISKIMVKESVTYTTATPSEYDLWLRYSTSTLRQCTSWKYAFSGGEAMSHKLAREFGTLNLANLHVFNGYGPAETTILSHRIDLKYTDPELPNPLPAGYPMPGFSVCIVDEKMRPVPLGVQGEIVLGGPCIVSGYLNMPDSTKDKFLPDTFFGTSGKVYRSGDRGRLCHDGLLFCDGRLEGSNMIKLRGFRVELDEVEKTIISHSAGALSHAVVTLRGSEEGRYLAAHVVFAPEFPEHNRESIMKALRQTLPLPPYMRPSAFQILADIPRTAHLKIDRKAIQEMSVQVSDSHDSGALTIAEQRLGELWRRVLPLDPGSLSPESDFFLIGGNSILLVKLQALLRQTFETAPKLVALMGASTLGAMAVVLENCGSVGVIDWDRETALPDDLRGAATLRPVRKTKDITVLLTGSAGYLGRHFLPALVNDSRVTRVHCLVRSVNNEKLSTSSSTKVRVIESDVSKPNLGLSASTYSRLAEETDVIIHSAANRSFWDRYEVLRPDNVDSVKELVRFAASSGRSIPLHFLSSGAVKTYDGVGLTPPTDGSDGYVATKWASETFLQNAAGSIGLPVYTHRPTVSSTSQTKADQASIINELINIVKFLGVRPSFEGVTGSVDVLPIGDIVMAIQDSVLSSSAGGEGYNIVQHEAHQRAFVEGFAAVVRADDSLNKLPSISILDWFDANVRAAQAVVSSRQRLQKGLSRDAANVMKKPLSIRDAERQYKGSHKSSIARIVKKLEEAKTADFSLVPEPNKGRPRLLSDAEEEAIVCFIIWMQKSGLPASKCEIEDAVNTIRSRRDAAAQPVSRMWYRRFRDDHPELDISILKSKEAARYKYEEAGVEETKQWFKRLSEVITRYKIGASEC</sequence>
<gene>
    <name evidence="18" type="ORF">BFJ69_g6452</name>
</gene>
<dbReference type="FunFam" id="3.40.47.10:FF:000019">
    <property type="entry name" value="Polyketide synthase type I"/>
    <property type="match status" value="1"/>
</dbReference>
<evidence type="ECO:0000256" key="8">
    <source>
        <dbReference type="ARBA" id="ARBA00023002"/>
    </source>
</evidence>
<dbReference type="GO" id="GO:0031177">
    <property type="term" value="F:phosphopantetheine binding"/>
    <property type="evidence" value="ECO:0007669"/>
    <property type="project" value="InterPro"/>
</dbReference>
<dbReference type="InterPro" id="IPR023213">
    <property type="entry name" value="CAT-like_dom_sf"/>
</dbReference>
<dbReference type="PANTHER" id="PTHR43775">
    <property type="entry name" value="FATTY ACID SYNTHASE"/>
    <property type="match status" value="1"/>
</dbReference>
<keyword evidence="8" id="KW-0560">Oxidoreductase</keyword>
<dbReference type="GO" id="GO:0004315">
    <property type="term" value="F:3-oxoacyl-[acyl-carrier-protein] synthase activity"/>
    <property type="evidence" value="ECO:0007669"/>
    <property type="project" value="InterPro"/>
</dbReference>
<feature type="domain" description="Carrier" evidence="14">
    <location>
        <begin position="3523"/>
        <end position="3600"/>
    </location>
</feature>
<dbReference type="VEuPathDB" id="FungiDB:FOC4_g10004228"/>
<keyword evidence="5" id="KW-0489">Methyltransferase</keyword>
<dbReference type="PROSITE" id="PS52019">
    <property type="entry name" value="PKS_MFAS_DH"/>
    <property type="match status" value="1"/>
</dbReference>
<dbReference type="Pfam" id="PF00109">
    <property type="entry name" value="ketoacyl-synt"/>
    <property type="match status" value="1"/>
</dbReference>
<dbReference type="InterPro" id="IPR036736">
    <property type="entry name" value="ACP-like_sf"/>
</dbReference>
<dbReference type="VEuPathDB" id="FungiDB:FOC1_g10007907"/>
<dbReference type="Pfam" id="PF21089">
    <property type="entry name" value="PKS_DH_N"/>
    <property type="match status" value="1"/>
</dbReference>
<dbReference type="VEuPathDB" id="FungiDB:FOZG_06135"/>
<evidence type="ECO:0000256" key="2">
    <source>
        <dbReference type="ARBA" id="ARBA00022450"/>
    </source>
</evidence>
<dbReference type="SUPFAM" id="SSF52777">
    <property type="entry name" value="CoA-dependent acyltransferases"/>
    <property type="match status" value="2"/>
</dbReference>
<dbReference type="Pfam" id="PF00668">
    <property type="entry name" value="Condensation"/>
    <property type="match status" value="1"/>
</dbReference>
<dbReference type="InterPro" id="IPR013120">
    <property type="entry name" value="FAR_NAD-bd"/>
</dbReference>
<evidence type="ECO:0000313" key="19">
    <source>
        <dbReference type="Proteomes" id="UP000285084"/>
    </source>
</evidence>
<dbReference type="InterPro" id="IPR050091">
    <property type="entry name" value="PKS_NRPS_Biosynth_Enz"/>
</dbReference>
<dbReference type="GO" id="GO:0003677">
    <property type="term" value="F:DNA binding"/>
    <property type="evidence" value="ECO:0007669"/>
    <property type="project" value="UniProtKB-KW"/>
</dbReference>
<evidence type="ECO:0000256" key="9">
    <source>
        <dbReference type="ARBA" id="ARBA00023125"/>
    </source>
</evidence>
<dbReference type="InterPro" id="IPR016035">
    <property type="entry name" value="Acyl_Trfase/lysoPLipase"/>
</dbReference>
<dbReference type="Gene3D" id="1.10.1200.10">
    <property type="entry name" value="ACP-like"/>
    <property type="match status" value="2"/>
</dbReference>
<dbReference type="InterPro" id="IPR049551">
    <property type="entry name" value="PKS_DH_C"/>
</dbReference>
<keyword evidence="2" id="KW-0596">Phosphopantetheine</keyword>
<dbReference type="InterPro" id="IPR036291">
    <property type="entry name" value="NAD(P)-bd_dom_sf"/>
</dbReference>
<comment type="pathway">
    <text evidence="1">Mycotoxin biosynthesis.</text>
</comment>
<dbReference type="Pfam" id="PF00550">
    <property type="entry name" value="PP-binding"/>
    <property type="match status" value="2"/>
</dbReference>
<dbReference type="Pfam" id="PF22621">
    <property type="entry name" value="CurL-like_PKS_C"/>
    <property type="match status" value="1"/>
</dbReference>
<dbReference type="VEuPathDB" id="FungiDB:FOC1_h10017571"/>
<dbReference type="Gene3D" id="3.30.559.10">
    <property type="entry name" value="Chloramphenicol acetyltransferase-like domain"/>
    <property type="match status" value="1"/>
</dbReference>
<dbReference type="SUPFAM" id="SSF55048">
    <property type="entry name" value="Probable ACP-binding domain of malonyl-CoA ACP transacylase"/>
    <property type="match status" value="1"/>
</dbReference>
<dbReference type="InterPro" id="IPR016039">
    <property type="entry name" value="Thiolase-like"/>
</dbReference>
<dbReference type="InterPro" id="IPR018201">
    <property type="entry name" value="Ketoacyl_synth_AS"/>
</dbReference>
<evidence type="ECO:0000256" key="1">
    <source>
        <dbReference type="ARBA" id="ARBA00004685"/>
    </source>
</evidence>
<dbReference type="InterPro" id="IPR014030">
    <property type="entry name" value="Ketoacyl_synth_N"/>
</dbReference>
<feature type="region of interest" description="N-terminal hotdog fold" evidence="12">
    <location>
        <begin position="928"/>
        <end position="1062"/>
    </location>
</feature>
<organism evidence="18 19">
    <name type="scientific">Fusarium oxysporum</name>
    <name type="common">Fusarium vascular wilt</name>
    <dbReference type="NCBI Taxonomy" id="5507"/>
    <lineage>
        <taxon>Eukaryota</taxon>
        <taxon>Fungi</taxon>
        <taxon>Dikarya</taxon>
        <taxon>Ascomycota</taxon>
        <taxon>Pezizomycotina</taxon>
        <taxon>Sordariomycetes</taxon>
        <taxon>Hypocreomycetidae</taxon>
        <taxon>Hypocreales</taxon>
        <taxon>Nectriaceae</taxon>
        <taxon>Fusarium</taxon>
        <taxon>Fusarium oxysporum species complex</taxon>
    </lineage>
</organism>
<dbReference type="SMART" id="SM00826">
    <property type="entry name" value="PKS_DH"/>
    <property type="match status" value="1"/>
</dbReference>
<dbReference type="InterPro" id="IPR009081">
    <property type="entry name" value="PP-bd_ACP"/>
</dbReference>
<feature type="domain" description="PKS/mFAS DH" evidence="17">
    <location>
        <begin position="928"/>
        <end position="1231"/>
    </location>
</feature>
<feature type="compositionally biased region" description="Polar residues" evidence="13">
    <location>
        <begin position="2481"/>
        <end position="2495"/>
    </location>
</feature>
<dbReference type="GO" id="GO:0009403">
    <property type="term" value="P:toxin biosynthetic process"/>
    <property type="evidence" value="ECO:0007669"/>
    <property type="project" value="UniProtKB-ARBA"/>
</dbReference>
<dbReference type="Gene3D" id="3.40.47.10">
    <property type="match status" value="1"/>
</dbReference>
<dbReference type="VEuPathDB" id="FungiDB:FOXG_15296"/>
<dbReference type="GO" id="GO:0008168">
    <property type="term" value="F:methyltransferase activity"/>
    <property type="evidence" value="ECO:0007669"/>
    <property type="project" value="UniProtKB-KW"/>
</dbReference>
<feature type="region of interest" description="C-terminal hotdog fold" evidence="12">
    <location>
        <begin position="1077"/>
        <end position="1231"/>
    </location>
</feature>
<dbReference type="CDD" id="cd00833">
    <property type="entry name" value="PKS"/>
    <property type="match status" value="1"/>
</dbReference>
<dbReference type="Pfam" id="PF14765">
    <property type="entry name" value="PS-DH"/>
    <property type="match status" value="1"/>
</dbReference>
<dbReference type="Gene3D" id="3.30.70.3290">
    <property type="match status" value="1"/>
</dbReference>
<reference evidence="18 19" key="1">
    <citation type="journal article" date="2018" name="Sci. Rep.">
        <title>Characterisation of pathogen-specific regions and novel effector candidates in Fusarium oxysporum f. sp. cepae.</title>
        <authorList>
            <person name="Armitage A.D."/>
            <person name="Taylor A."/>
            <person name="Sobczyk M.K."/>
            <person name="Baxter L."/>
            <person name="Greenfield B.P."/>
            <person name="Bates H.J."/>
            <person name="Wilson F."/>
            <person name="Jackson A.C."/>
            <person name="Ott S."/>
            <person name="Harrison R.J."/>
            <person name="Clarkson J.P."/>
        </authorList>
    </citation>
    <scope>NUCLEOTIDE SEQUENCE [LARGE SCALE GENOMIC DNA]</scope>
    <source>
        <strain evidence="18 19">Fo_A13</strain>
    </source>
</reference>
<dbReference type="SUPFAM" id="SSF52151">
    <property type="entry name" value="FabD/lysophospholipase-like"/>
    <property type="match status" value="1"/>
</dbReference>
<dbReference type="VEuPathDB" id="FungiDB:FOMG_05987"/>
<dbReference type="InterPro" id="IPR013217">
    <property type="entry name" value="Methyltransf_12"/>
</dbReference>
<dbReference type="EMBL" id="MRCX01000047">
    <property type="protein sequence ID" value="RKK77203.1"/>
    <property type="molecule type" value="Genomic_DNA"/>
</dbReference>
<dbReference type="Gene3D" id="3.40.366.10">
    <property type="entry name" value="Malonyl-Coenzyme A Acyl Carrier Protein, domain 2"/>
    <property type="match status" value="1"/>
</dbReference>
<name>A0A420NAA7_FUSOX</name>
<evidence type="ECO:0000256" key="5">
    <source>
        <dbReference type="ARBA" id="ARBA00022603"/>
    </source>
</evidence>
<dbReference type="InterPro" id="IPR042099">
    <property type="entry name" value="ANL_N_sf"/>
</dbReference>
<dbReference type="SMART" id="SM00825">
    <property type="entry name" value="PKS_KS"/>
    <property type="match status" value="1"/>
</dbReference>
<keyword evidence="9" id="KW-0238">DNA-binding</keyword>
<dbReference type="Gene3D" id="3.40.50.12780">
    <property type="entry name" value="N-terminal domain of ligase-like"/>
    <property type="match status" value="1"/>
</dbReference>
<dbReference type="InterPro" id="IPR000873">
    <property type="entry name" value="AMP-dep_synth/lig_dom"/>
</dbReference>
<evidence type="ECO:0000259" key="17">
    <source>
        <dbReference type="PROSITE" id="PS52019"/>
    </source>
</evidence>
<dbReference type="CDD" id="cd19532">
    <property type="entry name" value="C_PKS-NRPS"/>
    <property type="match status" value="1"/>
</dbReference>
<dbReference type="Gene3D" id="3.40.50.720">
    <property type="entry name" value="NAD(P)-binding Rossmann-like Domain"/>
    <property type="match status" value="3"/>
</dbReference>
<dbReference type="Gene3D" id="3.10.129.110">
    <property type="entry name" value="Polyketide synthase dehydratase"/>
    <property type="match status" value="1"/>
</dbReference>
<dbReference type="SMART" id="SM00827">
    <property type="entry name" value="PKS_AT"/>
    <property type="match status" value="1"/>
</dbReference>
<dbReference type="PROSITE" id="PS00455">
    <property type="entry name" value="AMP_BINDING"/>
    <property type="match status" value="1"/>
</dbReference>
<dbReference type="InterPro" id="IPR020845">
    <property type="entry name" value="AMP-binding_CS"/>
</dbReference>
<dbReference type="GO" id="GO:0032259">
    <property type="term" value="P:methylation"/>
    <property type="evidence" value="ECO:0007669"/>
    <property type="project" value="UniProtKB-KW"/>
</dbReference>
<dbReference type="SUPFAM" id="SSF53901">
    <property type="entry name" value="Thiolase-like"/>
    <property type="match status" value="1"/>
</dbReference>
<evidence type="ECO:0000256" key="11">
    <source>
        <dbReference type="ARBA" id="ARBA00029443"/>
    </source>
</evidence>
<dbReference type="Pfam" id="PF00501">
    <property type="entry name" value="AMP-binding"/>
    <property type="match status" value="1"/>
</dbReference>
<evidence type="ECO:0000256" key="4">
    <source>
        <dbReference type="ARBA" id="ARBA00022598"/>
    </source>
</evidence>
<dbReference type="InterPro" id="IPR049900">
    <property type="entry name" value="PKS_mFAS_DH"/>
</dbReference>
<feature type="domain" description="HTH CENPB-type" evidence="15">
    <location>
        <begin position="3976"/>
        <end position="4047"/>
    </location>
</feature>
<keyword evidence="3" id="KW-0597">Phosphoprotein</keyword>
<dbReference type="PROSITE" id="PS52004">
    <property type="entry name" value="KS3_2"/>
    <property type="match status" value="1"/>
</dbReference>
<protein>
    <submittedName>
        <fullName evidence="18">Nonribosomal peptide synthetase 14</fullName>
    </submittedName>
</protein>
<dbReference type="GO" id="GO:0004312">
    <property type="term" value="F:fatty acid synthase activity"/>
    <property type="evidence" value="ECO:0007669"/>
    <property type="project" value="TreeGrafter"/>
</dbReference>
<dbReference type="Pfam" id="PF08242">
    <property type="entry name" value="Methyltransf_12"/>
    <property type="match status" value="1"/>
</dbReference>
<evidence type="ECO:0000256" key="3">
    <source>
        <dbReference type="ARBA" id="ARBA00022553"/>
    </source>
</evidence>
<evidence type="ECO:0000313" key="18">
    <source>
        <dbReference type="EMBL" id="RKK77203.1"/>
    </source>
</evidence>
<dbReference type="PROSITE" id="PS51253">
    <property type="entry name" value="HTH_CENPB"/>
    <property type="match status" value="1"/>
</dbReference>
<comment type="similarity">
    <text evidence="11">In the C-terminal section; belongs to the NRP synthetase family.</text>
</comment>
<dbReference type="InterPro" id="IPR049552">
    <property type="entry name" value="PKS_DH_N"/>
</dbReference>
<dbReference type="GO" id="GO:0016491">
    <property type="term" value="F:oxidoreductase activity"/>
    <property type="evidence" value="ECO:0007669"/>
    <property type="project" value="UniProtKB-KW"/>
</dbReference>
<dbReference type="SUPFAM" id="SSF53335">
    <property type="entry name" value="S-adenosyl-L-methionine-dependent methyltransferases"/>
    <property type="match status" value="1"/>
</dbReference>
<dbReference type="Pfam" id="PF08659">
    <property type="entry name" value="KR"/>
    <property type="match status" value="1"/>
</dbReference>
<feature type="domain" description="Carrier" evidence="14">
    <location>
        <begin position="2382"/>
        <end position="2457"/>
    </location>
</feature>
<dbReference type="Gene3D" id="3.40.50.150">
    <property type="entry name" value="Vaccinia Virus protein VP39"/>
    <property type="match status" value="1"/>
</dbReference>
<dbReference type="InterPro" id="IPR014031">
    <property type="entry name" value="Ketoacyl_synth_C"/>
</dbReference>
<dbReference type="Pfam" id="PF07993">
    <property type="entry name" value="NAD_binding_4"/>
    <property type="match status" value="1"/>
</dbReference>
<dbReference type="SUPFAM" id="SSF56801">
    <property type="entry name" value="Acetyl-CoA synthetase-like"/>
    <property type="match status" value="1"/>
</dbReference>
<evidence type="ECO:0000259" key="16">
    <source>
        <dbReference type="PROSITE" id="PS52004"/>
    </source>
</evidence>
<dbReference type="Gene3D" id="3.30.300.30">
    <property type="match status" value="1"/>
</dbReference>
<dbReference type="InterPro" id="IPR006600">
    <property type="entry name" value="HTH_CenpB_DNA-bd_dom"/>
</dbReference>
<dbReference type="PANTHER" id="PTHR43775:SF20">
    <property type="entry name" value="HYBRID PKS-NRPS SYNTHETASE APDA"/>
    <property type="match status" value="1"/>
</dbReference>
<dbReference type="InterPro" id="IPR001227">
    <property type="entry name" value="Ac_transferase_dom_sf"/>
</dbReference>
<dbReference type="PROSITE" id="PS50075">
    <property type="entry name" value="CARRIER"/>
    <property type="match status" value="2"/>
</dbReference>
<dbReference type="InterPro" id="IPR057326">
    <property type="entry name" value="KR_dom"/>
</dbReference>
<dbReference type="PROSITE" id="PS00606">
    <property type="entry name" value="KS3_1"/>
    <property type="match status" value="1"/>
</dbReference>
<keyword evidence="7" id="KW-0677">Repeat</keyword>
<keyword evidence="6" id="KW-0808">Transferase</keyword>
<dbReference type="InterPro" id="IPR020806">
    <property type="entry name" value="PKS_PP-bd"/>
</dbReference>
<dbReference type="CDD" id="cd05930">
    <property type="entry name" value="A_NRPS"/>
    <property type="match status" value="1"/>
</dbReference>
<evidence type="ECO:0000256" key="7">
    <source>
        <dbReference type="ARBA" id="ARBA00022737"/>
    </source>
</evidence>
<evidence type="ECO:0000259" key="15">
    <source>
        <dbReference type="PROSITE" id="PS51253"/>
    </source>
</evidence>
<evidence type="ECO:0000256" key="10">
    <source>
        <dbReference type="ARBA" id="ARBA00023268"/>
    </source>
</evidence>
<keyword evidence="4" id="KW-0436">Ligase</keyword>
<dbReference type="SUPFAM" id="SSF47336">
    <property type="entry name" value="ACP-like"/>
    <property type="match status" value="2"/>
</dbReference>
<dbReference type="Pfam" id="PF00698">
    <property type="entry name" value="Acyl_transf_1"/>
    <property type="match status" value="1"/>
</dbReference>
<dbReference type="SMART" id="SM00823">
    <property type="entry name" value="PKS_PP"/>
    <property type="match status" value="2"/>
</dbReference>
<evidence type="ECO:0000256" key="13">
    <source>
        <dbReference type="SAM" id="MobiDB-lite"/>
    </source>
</evidence>
<dbReference type="GO" id="GO:0016874">
    <property type="term" value="F:ligase activity"/>
    <property type="evidence" value="ECO:0007669"/>
    <property type="project" value="UniProtKB-KW"/>
</dbReference>
<dbReference type="InterPro" id="IPR029063">
    <property type="entry name" value="SAM-dependent_MTases_sf"/>
</dbReference>
<feature type="region of interest" description="Disordered" evidence="13">
    <location>
        <begin position="2468"/>
        <end position="2539"/>
    </location>
</feature>
<feature type="compositionally biased region" description="Polar residues" evidence="13">
    <location>
        <begin position="2502"/>
        <end position="2522"/>
    </location>
</feature>
<dbReference type="Gene3D" id="3.30.559.30">
    <property type="entry name" value="Nonribosomal peptide synthetase, condensation domain"/>
    <property type="match status" value="1"/>
</dbReference>
<comment type="caution">
    <text evidence="18">The sequence shown here is derived from an EMBL/GenBank/DDBJ whole genome shotgun (WGS) entry which is preliminary data.</text>
</comment>
<evidence type="ECO:0000259" key="14">
    <source>
        <dbReference type="PROSITE" id="PS50075"/>
    </source>
</evidence>
<dbReference type="GO" id="GO:0006633">
    <property type="term" value="P:fatty acid biosynthetic process"/>
    <property type="evidence" value="ECO:0007669"/>
    <property type="project" value="InterPro"/>
</dbReference>
<dbReference type="InterPro" id="IPR020807">
    <property type="entry name" value="PKS_DH"/>
</dbReference>
<dbReference type="InterPro" id="IPR014043">
    <property type="entry name" value="Acyl_transferase_dom"/>
</dbReference>
<dbReference type="InterPro" id="IPR042104">
    <property type="entry name" value="PKS_dehydratase_sf"/>
</dbReference>
<dbReference type="InterPro" id="IPR001242">
    <property type="entry name" value="Condensation_dom"/>
</dbReference>
<dbReference type="InterPro" id="IPR020841">
    <property type="entry name" value="PKS_Beta-ketoAc_synthase_dom"/>
</dbReference>
<dbReference type="SMART" id="SM00822">
    <property type="entry name" value="PKS_KR"/>
    <property type="match status" value="1"/>
</dbReference>
<evidence type="ECO:0000256" key="12">
    <source>
        <dbReference type="PROSITE-ProRule" id="PRU01363"/>
    </source>
</evidence>